<dbReference type="PANTHER" id="PTHR46401:SF2">
    <property type="entry name" value="GLYCOSYLTRANSFERASE WBBK-RELATED"/>
    <property type="match status" value="1"/>
</dbReference>
<dbReference type="InterPro" id="IPR001296">
    <property type="entry name" value="Glyco_trans_1"/>
</dbReference>
<accession>A0A1F6D0T4</accession>
<dbReference type="PANTHER" id="PTHR46401">
    <property type="entry name" value="GLYCOSYLTRANSFERASE WBBK-RELATED"/>
    <property type="match status" value="1"/>
</dbReference>
<proteinExistence type="predicted"/>
<dbReference type="GO" id="GO:0009103">
    <property type="term" value="P:lipopolysaccharide biosynthetic process"/>
    <property type="evidence" value="ECO:0007669"/>
    <property type="project" value="TreeGrafter"/>
</dbReference>
<keyword evidence="1" id="KW-0808">Transferase</keyword>
<sequence>MKIGIVIEPYEEKNTSGISYAIMSQAAFLLKADTQNEYLLYTHVPISSNRFVGNFRNVLVPKSFLGKNAWFIYASLFRPKDVPDVLLFNMPLLPFVLPRSIVTIPIFYELSAYQKPGMKMSLRAMLMRLYRSFEKEAVRRARHVVTASTGVQKELIDYFGLDEEGVSVTRLGFQKFKDDSRTRSQFADQKGHFLFVGRVKHKKNVHNIVEGFIAFRKENPEASQKLFLVGLYGGSYYENIVARVRQEHLEKDVVFTGFVSDSDLYHLYKNAAGLVFCSLQEGFGMPLLEAMDFGIPVITSSRAPMNEVAGGAAYIVDPEEPSQIAEAMKTLAFDEKERQELIQRGTKRAKEFSWEKHALELMTIINKSIQQ</sequence>
<evidence type="ECO:0000313" key="4">
    <source>
        <dbReference type="Proteomes" id="UP000177659"/>
    </source>
</evidence>
<organism evidence="3 4">
    <name type="scientific">Candidatus Kaiserbacteria bacterium RIFCSPHIGHO2_02_FULL_49_11</name>
    <dbReference type="NCBI Taxonomy" id="1798489"/>
    <lineage>
        <taxon>Bacteria</taxon>
        <taxon>Candidatus Kaiseribacteriota</taxon>
    </lineage>
</organism>
<dbReference type="Pfam" id="PF00534">
    <property type="entry name" value="Glycos_transf_1"/>
    <property type="match status" value="1"/>
</dbReference>
<dbReference type="Gene3D" id="3.40.50.2000">
    <property type="entry name" value="Glycogen Phosphorylase B"/>
    <property type="match status" value="2"/>
</dbReference>
<evidence type="ECO:0000313" key="3">
    <source>
        <dbReference type="EMBL" id="OGG55054.1"/>
    </source>
</evidence>
<dbReference type="SUPFAM" id="SSF53756">
    <property type="entry name" value="UDP-Glycosyltransferase/glycogen phosphorylase"/>
    <property type="match status" value="1"/>
</dbReference>
<dbReference type="GO" id="GO:0016757">
    <property type="term" value="F:glycosyltransferase activity"/>
    <property type="evidence" value="ECO:0007669"/>
    <property type="project" value="InterPro"/>
</dbReference>
<dbReference type="CDD" id="cd03809">
    <property type="entry name" value="GT4_MtfB-like"/>
    <property type="match status" value="1"/>
</dbReference>
<comment type="caution">
    <text evidence="3">The sequence shown here is derived from an EMBL/GenBank/DDBJ whole genome shotgun (WGS) entry which is preliminary data.</text>
</comment>
<dbReference type="EMBL" id="MFLC01000022">
    <property type="protein sequence ID" value="OGG55054.1"/>
    <property type="molecule type" value="Genomic_DNA"/>
</dbReference>
<name>A0A1F6D0T4_9BACT</name>
<reference evidence="3 4" key="1">
    <citation type="journal article" date="2016" name="Nat. Commun.">
        <title>Thousands of microbial genomes shed light on interconnected biogeochemical processes in an aquifer system.</title>
        <authorList>
            <person name="Anantharaman K."/>
            <person name="Brown C.T."/>
            <person name="Hug L.A."/>
            <person name="Sharon I."/>
            <person name="Castelle C.J."/>
            <person name="Probst A.J."/>
            <person name="Thomas B.C."/>
            <person name="Singh A."/>
            <person name="Wilkins M.J."/>
            <person name="Karaoz U."/>
            <person name="Brodie E.L."/>
            <person name="Williams K.H."/>
            <person name="Hubbard S.S."/>
            <person name="Banfield J.F."/>
        </authorList>
    </citation>
    <scope>NUCLEOTIDE SEQUENCE [LARGE SCALE GENOMIC DNA]</scope>
</reference>
<evidence type="ECO:0000256" key="1">
    <source>
        <dbReference type="ARBA" id="ARBA00022679"/>
    </source>
</evidence>
<gene>
    <name evidence="3" type="ORF">A3D62_00225</name>
</gene>
<evidence type="ECO:0000259" key="2">
    <source>
        <dbReference type="Pfam" id="PF00534"/>
    </source>
</evidence>
<dbReference type="Proteomes" id="UP000177659">
    <property type="component" value="Unassembled WGS sequence"/>
</dbReference>
<protein>
    <recommendedName>
        <fullName evidence="2">Glycosyl transferase family 1 domain-containing protein</fullName>
    </recommendedName>
</protein>
<dbReference type="AlphaFoldDB" id="A0A1F6D0T4"/>
<feature type="domain" description="Glycosyl transferase family 1" evidence="2">
    <location>
        <begin position="177"/>
        <end position="348"/>
    </location>
</feature>